<feature type="transmembrane region" description="Helical" evidence="1">
    <location>
        <begin position="57"/>
        <end position="78"/>
    </location>
</feature>
<accession>A0A067QJK1</accession>
<feature type="transmembrane region" description="Helical" evidence="1">
    <location>
        <begin position="315"/>
        <end position="334"/>
    </location>
</feature>
<name>A0A067QJK1_ZOONE</name>
<protein>
    <submittedName>
        <fullName evidence="2">Gustatory and odorant receptor 24</fullName>
    </submittedName>
</protein>
<gene>
    <name evidence="2" type="ORF">L798_02682</name>
</gene>
<evidence type="ECO:0000313" key="3">
    <source>
        <dbReference type="Proteomes" id="UP000027135"/>
    </source>
</evidence>
<feature type="transmembrane region" description="Helical" evidence="1">
    <location>
        <begin position="139"/>
        <end position="156"/>
    </location>
</feature>
<proteinExistence type="predicted"/>
<dbReference type="InParanoid" id="A0A067QJK1"/>
<feature type="transmembrane region" description="Helical" evidence="1">
    <location>
        <begin position="193"/>
        <end position="212"/>
    </location>
</feature>
<feature type="transmembrane region" description="Helical" evidence="1">
    <location>
        <begin position="90"/>
        <end position="107"/>
    </location>
</feature>
<sequence>MVLSQENPYEQCDKSKRPRVDVIVLRVALKPRGNEHRTVLQERMMSLHDRRNFDYKLYNVLHVSICGTCVIIPLLMALDLKKLVLYTGEWMQYQILFRKVTGQLLVLSVRRRCICYAVLSCLGGTSTIFFYFYEPRVPLLALPSYMFSGILAEIMSKLKQRTVSAELIGEYRILWMRLRELVSGAGVATETTLALYVIFLLFGQVMCLYGLLFGISDGHSSRNVTMTVCGVVGLLFVAHFYCVCRKADYIMTTVEIKVQKELHHITTWCRRQDIQQESKLKQRTVSAELIGEYRILWMRLRELVSGAGVATETTLALYVIFLLFGQVMCLYGLLFGISDGHSSRNVTMTVCGVVGLLFVAHFYCVCRKADYIMTTVSRNKSSEGVTSYHNMVQKAGHTAGGQYMHGVRIIEGCWKVVQKFNDSKHFR</sequence>
<feature type="transmembrane region" description="Helical" evidence="1">
    <location>
        <begin position="224"/>
        <end position="243"/>
    </location>
</feature>
<organism evidence="2 3">
    <name type="scientific">Zootermopsis nevadensis</name>
    <name type="common">Dampwood termite</name>
    <dbReference type="NCBI Taxonomy" id="136037"/>
    <lineage>
        <taxon>Eukaryota</taxon>
        <taxon>Metazoa</taxon>
        <taxon>Ecdysozoa</taxon>
        <taxon>Arthropoda</taxon>
        <taxon>Hexapoda</taxon>
        <taxon>Insecta</taxon>
        <taxon>Pterygota</taxon>
        <taxon>Neoptera</taxon>
        <taxon>Polyneoptera</taxon>
        <taxon>Dictyoptera</taxon>
        <taxon>Blattodea</taxon>
        <taxon>Blattoidea</taxon>
        <taxon>Termitoidae</taxon>
        <taxon>Termopsidae</taxon>
        <taxon>Zootermopsis</taxon>
    </lineage>
</organism>
<keyword evidence="1" id="KW-0812">Transmembrane</keyword>
<dbReference type="Proteomes" id="UP000027135">
    <property type="component" value="Unassembled WGS sequence"/>
</dbReference>
<feature type="transmembrane region" description="Helical" evidence="1">
    <location>
        <begin position="346"/>
        <end position="365"/>
    </location>
</feature>
<keyword evidence="1" id="KW-0472">Membrane</keyword>
<reference evidence="2 3" key="1">
    <citation type="journal article" date="2014" name="Nat. Commun.">
        <title>Molecular traces of alternative social organization in a termite genome.</title>
        <authorList>
            <person name="Terrapon N."/>
            <person name="Li C."/>
            <person name="Robertson H.M."/>
            <person name="Ji L."/>
            <person name="Meng X."/>
            <person name="Booth W."/>
            <person name="Chen Z."/>
            <person name="Childers C.P."/>
            <person name="Glastad K.M."/>
            <person name="Gokhale K."/>
            <person name="Gowin J."/>
            <person name="Gronenberg W."/>
            <person name="Hermansen R.A."/>
            <person name="Hu H."/>
            <person name="Hunt B.G."/>
            <person name="Huylmans A.K."/>
            <person name="Khalil S.M."/>
            <person name="Mitchell R.D."/>
            <person name="Munoz-Torres M.C."/>
            <person name="Mustard J.A."/>
            <person name="Pan H."/>
            <person name="Reese J.T."/>
            <person name="Scharf M.E."/>
            <person name="Sun F."/>
            <person name="Vogel H."/>
            <person name="Xiao J."/>
            <person name="Yang W."/>
            <person name="Yang Z."/>
            <person name="Yang Z."/>
            <person name="Zhou J."/>
            <person name="Zhu J."/>
            <person name="Brent C.S."/>
            <person name="Elsik C.G."/>
            <person name="Goodisman M.A."/>
            <person name="Liberles D.A."/>
            <person name="Roe R.M."/>
            <person name="Vargo E.L."/>
            <person name="Vilcinskas A."/>
            <person name="Wang J."/>
            <person name="Bornberg-Bauer E."/>
            <person name="Korb J."/>
            <person name="Zhang G."/>
            <person name="Liebig J."/>
        </authorList>
    </citation>
    <scope>NUCLEOTIDE SEQUENCE [LARGE SCALE GENOMIC DNA]</scope>
    <source>
        <tissue evidence="2">Whole organism</tissue>
    </source>
</reference>
<keyword evidence="1" id="KW-1133">Transmembrane helix</keyword>
<evidence type="ECO:0000313" key="2">
    <source>
        <dbReference type="EMBL" id="KDR07792.1"/>
    </source>
</evidence>
<feature type="transmembrane region" description="Helical" evidence="1">
    <location>
        <begin position="114"/>
        <end position="133"/>
    </location>
</feature>
<keyword evidence="3" id="KW-1185">Reference proteome</keyword>
<evidence type="ECO:0000256" key="1">
    <source>
        <dbReference type="SAM" id="Phobius"/>
    </source>
</evidence>
<dbReference type="AlphaFoldDB" id="A0A067QJK1"/>
<keyword evidence="2" id="KW-0675">Receptor</keyword>
<dbReference type="EMBL" id="KK853409">
    <property type="protein sequence ID" value="KDR07792.1"/>
    <property type="molecule type" value="Genomic_DNA"/>
</dbReference>